<dbReference type="EMBL" id="JACHVS010000001">
    <property type="protein sequence ID" value="MBB2994762.1"/>
    <property type="molecule type" value="Genomic_DNA"/>
</dbReference>
<dbReference type="GO" id="GO:0032259">
    <property type="term" value="P:methylation"/>
    <property type="evidence" value="ECO:0007669"/>
    <property type="project" value="UniProtKB-KW"/>
</dbReference>
<accession>A0A839QNG8</accession>
<comment type="caution">
    <text evidence="2">The sequence shown here is derived from an EMBL/GenBank/DDBJ whole genome shotgun (WGS) entry which is preliminary data.</text>
</comment>
<feature type="domain" description="Methyltransferase type 11" evidence="1">
    <location>
        <begin position="38"/>
        <end position="132"/>
    </location>
</feature>
<evidence type="ECO:0000313" key="2">
    <source>
        <dbReference type="EMBL" id="MBB2994762.1"/>
    </source>
</evidence>
<dbReference type="InterPro" id="IPR013216">
    <property type="entry name" value="Methyltransf_11"/>
</dbReference>
<dbReference type="Proteomes" id="UP000523000">
    <property type="component" value="Unassembled WGS sequence"/>
</dbReference>
<dbReference type="SUPFAM" id="SSF53335">
    <property type="entry name" value="S-adenosyl-L-methionine-dependent methyltransferases"/>
    <property type="match status" value="1"/>
</dbReference>
<dbReference type="Gene3D" id="3.40.50.150">
    <property type="entry name" value="Vaccinia Virus protein VP39"/>
    <property type="match status" value="1"/>
</dbReference>
<reference evidence="2 3" key="1">
    <citation type="submission" date="2020-08" db="EMBL/GenBank/DDBJ databases">
        <title>Sequencing the genomes of 1000 actinobacteria strains.</title>
        <authorList>
            <person name="Klenk H.-P."/>
        </authorList>
    </citation>
    <scope>NUCLEOTIDE SEQUENCE [LARGE SCALE GENOMIC DNA]</scope>
    <source>
        <strain evidence="2 3">DSM 22826</strain>
    </source>
</reference>
<keyword evidence="2" id="KW-0489">Methyltransferase</keyword>
<protein>
    <submittedName>
        <fullName evidence="2">SAM-dependent methyltransferase</fullName>
    </submittedName>
</protein>
<dbReference type="AlphaFoldDB" id="A0A839QNG8"/>
<dbReference type="Pfam" id="PF08241">
    <property type="entry name" value="Methyltransf_11"/>
    <property type="match status" value="1"/>
</dbReference>
<dbReference type="InterPro" id="IPR052356">
    <property type="entry name" value="Thiol_S-MT"/>
</dbReference>
<name>A0A839QNG8_9MICC</name>
<dbReference type="PANTHER" id="PTHR45036">
    <property type="entry name" value="METHYLTRANSFERASE LIKE 7B"/>
    <property type="match status" value="1"/>
</dbReference>
<organism evidence="2 3">
    <name type="scientific">Paeniglutamicibacter cryotolerans</name>
    <dbReference type="NCBI Taxonomy" id="670079"/>
    <lineage>
        <taxon>Bacteria</taxon>
        <taxon>Bacillati</taxon>
        <taxon>Actinomycetota</taxon>
        <taxon>Actinomycetes</taxon>
        <taxon>Micrococcales</taxon>
        <taxon>Micrococcaceae</taxon>
        <taxon>Paeniglutamicibacter</taxon>
    </lineage>
</organism>
<evidence type="ECO:0000313" key="3">
    <source>
        <dbReference type="Proteomes" id="UP000523000"/>
    </source>
</evidence>
<dbReference type="RefSeq" id="WP_183510093.1">
    <property type="nucleotide sequence ID" value="NZ_BAABGK010000036.1"/>
</dbReference>
<keyword evidence="3" id="KW-1185">Reference proteome</keyword>
<gene>
    <name evidence="2" type="ORF">E9229_000953</name>
</gene>
<sequence length="205" mass="22477">MGLYAEQILPRLINVGCGPRATGRLRARVCAPLRGAVLELGFGSGANVPFYPPTLASVSAVDPSGTAWELAARRRDKSAIPIHRAGLDGQLLDSPDDSFDTALSTWTLCTIPDPVRALAEVRRVLKPGGFLRFVEHGLAPEESVRRWQRRIEPLQRRLVGGCHLTRDIEALLQESGFEPAELECFYEPGMPRSQGCFYLGTAVPR</sequence>
<dbReference type="PANTHER" id="PTHR45036:SF1">
    <property type="entry name" value="METHYLTRANSFERASE LIKE 7A"/>
    <property type="match status" value="1"/>
</dbReference>
<dbReference type="InterPro" id="IPR029063">
    <property type="entry name" value="SAM-dependent_MTases_sf"/>
</dbReference>
<dbReference type="GO" id="GO:0008757">
    <property type="term" value="F:S-adenosylmethionine-dependent methyltransferase activity"/>
    <property type="evidence" value="ECO:0007669"/>
    <property type="project" value="InterPro"/>
</dbReference>
<evidence type="ECO:0000259" key="1">
    <source>
        <dbReference type="Pfam" id="PF08241"/>
    </source>
</evidence>
<keyword evidence="2" id="KW-0808">Transferase</keyword>
<proteinExistence type="predicted"/>
<dbReference type="CDD" id="cd02440">
    <property type="entry name" value="AdoMet_MTases"/>
    <property type="match status" value="1"/>
</dbReference>